<evidence type="ECO:0000256" key="10">
    <source>
        <dbReference type="ARBA" id="ARBA00041175"/>
    </source>
</evidence>
<dbReference type="InterPro" id="IPR051351">
    <property type="entry name" value="Ascorbate-PTS_EIIA_comp"/>
</dbReference>
<evidence type="ECO:0000256" key="2">
    <source>
        <dbReference type="ARBA" id="ARBA00011798"/>
    </source>
</evidence>
<gene>
    <name evidence="13" type="ORF">B5P37_05025</name>
</gene>
<dbReference type="PANTHER" id="PTHR36203:SF1">
    <property type="entry name" value="ASCORBATE-SPECIFIC PTS SYSTEM EIIA COMPONENT"/>
    <property type="match status" value="1"/>
</dbReference>
<keyword evidence="7" id="KW-0598">Phosphotransferase system</keyword>
<dbReference type="InterPro" id="IPR002178">
    <property type="entry name" value="PTS_EIIA_type-2_dom"/>
</dbReference>
<dbReference type="RefSeq" id="WP_085237203.1">
    <property type="nucleotide sequence ID" value="NZ_CP020773.1"/>
</dbReference>
<dbReference type="Pfam" id="PF00359">
    <property type="entry name" value="PTS_EIIA_2"/>
    <property type="match status" value="1"/>
</dbReference>
<evidence type="ECO:0000313" key="13">
    <source>
        <dbReference type="EMBL" id="ARJ50725.1"/>
    </source>
</evidence>
<proteinExistence type="predicted"/>
<evidence type="ECO:0000256" key="7">
    <source>
        <dbReference type="ARBA" id="ARBA00022683"/>
    </source>
</evidence>
<name>A0AAC9RU24_9STAP</name>
<evidence type="ECO:0000256" key="6">
    <source>
        <dbReference type="ARBA" id="ARBA00022679"/>
    </source>
</evidence>
<dbReference type="Proteomes" id="UP000242864">
    <property type="component" value="Chromosome"/>
</dbReference>
<evidence type="ECO:0000256" key="11">
    <source>
        <dbReference type="ARBA" id="ARBA00042072"/>
    </source>
</evidence>
<accession>A0AAC9RU24</accession>
<keyword evidence="14" id="KW-1185">Reference proteome</keyword>
<reference evidence="13 14" key="1">
    <citation type="submission" date="2017-04" db="EMBL/GenBank/DDBJ databases">
        <authorList>
            <person name="Veseli I.A."/>
            <person name="Tang C."/>
            <person name="Pombert J.-F."/>
        </authorList>
    </citation>
    <scope>NUCLEOTIDE SEQUENCE [LARGE SCALE GENOMIC DNA]</scope>
    <source>
        <strain evidence="13 14">ATCC 700373</strain>
    </source>
</reference>
<evidence type="ECO:0000256" key="3">
    <source>
        <dbReference type="ARBA" id="ARBA00022448"/>
    </source>
</evidence>
<dbReference type="GO" id="GO:0009401">
    <property type="term" value="P:phosphoenolpyruvate-dependent sugar phosphotransferase system"/>
    <property type="evidence" value="ECO:0007669"/>
    <property type="project" value="UniProtKB-KW"/>
</dbReference>
<dbReference type="CDD" id="cd00211">
    <property type="entry name" value="PTS_IIA_fru"/>
    <property type="match status" value="1"/>
</dbReference>
<dbReference type="PANTHER" id="PTHR36203">
    <property type="entry name" value="ASCORBATE-SPECIFIC PTS SYSTEM EIIA COMPONENT"/>
    <property type="match status" value="1"/>
</dbReference>
<dbReference type="SUPFAM" id="SSF55804">
    <property type="entry name" value="Phoshotransferase/anion transport protein"/>
    <property type="match status" value="1"/>
</dbReference>
<evidence type="ECO:0000256" key="1">
    <source>
        <dbReference type="ARBA" id="ARBA00004496"/>
    </source>
</evidence>
<dbReference type="GO" id="GO:0005737">
    <property type="term" value="C:cytoplasm"/>
    <property type="evidence" value="ECO:0007669"/>
    <property type="project" value="UniProtKB-SubCell"/>
</dbReference>
<dbReference type="Gene3D" id="3.40.930.10">
    <property type="entry name" value="Mannitol-specific EII, Chain A"/>
    <property type="match status" value="1"/>
</dbReference>
<keyword evidence="6" id="KW-0808">Transferase</keyword>
<organism evidence="13 14">
    <name type="scientific">Staphylococcus lutrae</name>
    <dbReference type="NCBI Taxonomy" id="155085"/>
    <lineage>
        <taxon>Bacteria</taxon>
        <taxon>Bacillati</taxon>
        <taxon>Bacillota</taxon>
        <taxon>Bacilli</taxon>
        <taxon>Bacillales</taxon>
        <taxon>Staphylococcaceae</taxon>
        <taxon>Staphylococcus</taxon>
    </lineage>
</organism>
<evidence type="ECO:0000256" key="5">
    <source>
        <dbReference type="ARBA" id="ARBA00022553"/>
    </source>
</evidence>
<evidence type="ECO:0000256" key="8">
    <source>
        <dbReference type="ARBA" id="ARBA00022777"/>
    </source>
</evidence>
<dbReference type="GO" id="GO:0016301">
    <property type="term" value="F:kinase activity"/>
    <property type="evidence" value="ECO:0007669"/>
    <property type="project" value="UniProtKB-KW"/>
</dbReference>
<dbReference type="InterPro" id="IPR016152">
    <property type="entry name" value="PTrfase/Anion_transptr"/>
</dbReference>
<dbReference type="PROSITE" id="PS51094">
    <property type="entry name" value="PTS_EIIA_TYPE_2"/>
    <property type="match status" value="1"/>
</dbReference>
<evidence type="ECO:0000256" key="4">
    <source>
        <dbReference type="ARBA" id="ARBA00022490"/>
    </source>
</evidence>
<protein>
    <recommendedName>
        <fullName evidence="10">Ascorbate-specific PTS system EIIA component</fullName>
    </recommendedName>
    <alternativeName>
        <fullName evidence="11">Ascorbate-specific phosphotransferase enzyme IIA component</fullName>
    </alternativeName>
</protein>
<feature type="domain" description="PTS EIIA type-2" evidence="12">
    <location>
        <begin position="4"/>
        <end position="146"/>
    </location>
</feature>
<comment type="subcellular location">
    <subcellularLocation>
        <location evidence="1">Cytoplasm</location>
    </subcellularLocation>
</comment>
<dbReference type="AlphaFoldDB" id="A0AAC9RU24"/>
<evidence type="ECO:0000256" key="9">
    <source>
        <dbReference type="ARBA" id="ARBA00037387"/>
    </source>
</evidence>
<keyword evidence="8" id="KW-0418">Kinase</keyword>
<keyword evidence="4" id="KW-0963">Cytoplasm</keyword>
<comment type="function">
    <text evidence="9">The phosphoenolpyruvate-dependent sugar phosphotransferase system (sugar PTS), a major carbohydrate active transport system, catalyzes the phosphorylation of incoming sugar substrates concomitantly with their translocation across the cell membrane. The enzyme II UlaABC PTS system is involved in ascorbate transport.</text>
</comment>
<keyword evidence="3" id="KW-0813">Transport</keyword>
<evidence type="ECO:0000313" key="14">
    <source>
        <dbReference type="Proteomes" id="UP000242864"/>
    </source>
</evidence>
<keyword evidence="5" id="KW-0597">Phosphoprotein</keyword>
<comment type="subunit">
    <text evidence="2">Homodimer or homotrimer. Seems to be a monomer when not phosphorylated.</text>
</comment>
<dbReference type="KEGG" id="slz:B5P37_05025"/>
<evidence type="ECO:0000259" key="12">
    <source>
        <dbReference type="PROSITE" id="PS51094"/>
    </source>
</evidence>
<dbReference type="EMBL" id="CP020773">
    <property type="protein sequence ID" value="ARJ50725.1"/>
    <property type="molecule type" value="Genomic_DNA"/>
</dbReference>
<sequence>MALEMLTKDKINVREKVDSWETAIKEAAQPLLNQGYFNTAYVEAMIESVYKYGPYIVVAPNIAIAHARPNGEVHKVGISLLKLREPIDFGQESHFARLIFVLSAVDNHSHIEVLQDLAKVLSDAHAVQQLLQSQHVDEMTTIIKGVE</sequence>